<proteinExistence type="predicted"/>
<dbReference type="EnsemblPlants" id="Ma04_t39210.1">
    <property type="protein sequence ID" value="Ma04_p39210.1"/>
    <property type="gene ID" value="Ma04_g39210"/>
</dbReference>
<feature type="compositionally biased region" description="Basic and acidic residues" evidence="1">
    <location>
        <begin position="109"/>
        <end position="119"/>
    </location>
</feature>
<feature type="region of interest" description="Disordered" evidence="1">
    <location>
        <begin position="109"/>
        <end position="181"/>
    </location>
</feature>
<feature type="compositionally biased region" description="Basic and acidic residues" evidence="1">
    <location>
        <begin position="153"/>
        <end position="164"/>
    </location>
</feature>
<evidence type="ECO:0000313" key="2">
    <source>
        <dbReference type="EnsemblPlants" id="Ma04_p39210.1"/>
    </source>
</evidence>
<feature type="region of interest" description="Disordered" evidence="1">
    <location>
        <begin position="56"/>
        <end position="80"/>
    </location>
</feature>
<keyword evidence="3" id="KW-1185">Reference proteome</keyword>
<name>A0A804IYU5_MUSAM</name>
<dbReference type="Proteomes" id="UP000012960">
    <property type="component" value="Unplaced"/>
</dbReference>
<dbReference type="Gramene" id="Ma04_t39210.1">
    <property type="protein sequence ID" value="Ma04_p39210.1"/>
    <property type="gene ID" value="Ma04_g39210"/>
</dbReference>
<reference evidence="2" key="1">
    <citation type="submission" date="2021-05" db="UniProtKB">
        <authorList>
            <consortium name="EnsemblPlants"/>
        </authorList>
    </citation>
    <scope>IDENTIFICATION</scope>
    <source>
        <strain evidence="2">subsp. malaccensis</strain>
    </source>
</reference>
<dbReference type="AlphaFoldDB" id="A0A804IYU5"/>
<protein>
    <submittedName>
        <fullName evidence="2">Uncharacterized protein</fullName>
    </submittedName>
</protein>
<accession>A0A804IYU5</accession>
<sequence>MRRTTWHFRSCRVLSLEPSIPATAAALFLTPRIRSAQSPFLYSNETRAATASVLPSGHTAERGGQHVPGEGTDDEQHQDGNQSAWDLLDIVHTAAKIMYLLDIHDLGSPRHRQHQDGNQRHKSWISSTSSIPPPRSSSAVAKSQDSEVTCPAWDHERTVGHEQKVPTPEDQDGNQSVFMSTRTHRLIKKATNC</sequence>
<organism evidence="2 3">
    <name type="scientific">Musa acuminata subsp. malaccensis</name>
    <name type="common">Wild banana</name>
    <name type="synonym">Musa malaccensis</name>
    <dbReference type="NCBI Taxonomy" id="214687"/>
    <lineage>
        <taxon>Eukaryota</taxon>
        <taxon>Viridiplantae</taxon>
        <taxon>Streptophyta</taxon>
        <taxon>Embryophyta</taxon>
        <taxon>Tracheophyta</taxon>
        <taxon>Spermatophyta</taxon>
        <taxon>Magnoliopsida</taxon>
        <taxon>Liliopsida</taxon>
        <taxon>Zingiberales</taxon>
        <taxon>Musaceae</taxon>
        <taxon>Musa</taxon>
    </lineage>
</organism>
<evidence type="ECO:0000256" key="1">
    <source>
        <dbReference type="SAM" id="MobiDB-lite"/>
    </source>
</evidence>
<evidence type="ECO:0000313" key="3">
    <source>
        <dbReference type="Proteomes" id="UP000012960"/>
    </source>
</evidence>